<dbReference type="AlphaFoldDB" id="B3CR70"/>
<dbReference type="Pfam" id="PF13612">
    <property type="entry name" value="DDE_Tnp_1_3"/>
    <property type="match status" value="1"/>
</dbReference>
<proteinExistence type="predicted"/>
<organism evidence="2 3">
    <name type="scientific">Orientia tsutsugamushi (strain Ikeda)</name>
    <name type="common">Rickettsia tsutsugamushi</name>
    <dbReference type="NCBI Taxonomy" id="334380"/>
    <lineage>
        <taxon>Bacteria</taxon>
        <taxon>Pseudomonadati</taxon>
        <taxon>Pseudomonadota</taxon>
        <taxon>Alphaproteobacteria</taxon>
        <taxon>Rickettsiales</taxon>
        <taxon>Rickettsiaceae</taxon>
        <taxon>Rickettsieae</taxon>
        <taxon>Orientia</taxon>
    </lineage>
</organism>
<name>B3CR70_ORITI</name>
<reference evidence="3" key="1">
    <citation type="journal article" date="2008" name="DNA Res.">
        <title>The whole-genome sequencing of the obligate intracellular bacterium Orientia tsutsugamushi revealed massive gene amplification during reductive genome evolution.</title>
        <authorList>
            <person name="Nakayama K."/>
            <person name="Yamashita A."/>
            <person name="Kurokawa K."/>
            <person name="Morimoto T."/>
            <person name="Ogawa M."/>
            <person name="Fukuhara M."/>
            <person name="Urakami H."/>
            <person name="Ohnishi M."/>
            <person name="Uchiyama I."/>
            <person name="Ogura Y."/>
            <person name="Ooka T."/>
            <person name="Oshima K."/>
            <person name="Tamura A."/>
            <person name="Hattori M."/>
            <person name="Hayashi T."/>
        </authorList>
    </citation>
    <scope>NUCLEOTIDE SEQUENCE [LARGE SCALE GENOMIC DNA]</scope>
    <source>
        <strain evidence="3">Ikeda</strain>
    </source>
</reference>
<sequence>MSHKYERYFCLPSYSRIIQLWHRMLLPLAILMHYLKGEETGIYYIDATKLTICHNKRTSSNRVFNKISKICKSSYGLFLDFKLHLIINNMSKIIKLYVLIFR</sequence>
<evidence type="ECO:0000313" key="2">
    <source>
        <dbReference type="EMBL" id="BAG39977.1"/>
    </source>
</evidence>
<accession>B3CR70</accession>
<gene>
    <name evidence="2" type="ordered locus">OTT_0519</name>
</gene>
<dbReference type="HOGENOM" id="CLU_073308_5_0_5"/>
<evidence type="ECO:0000313" key="3">
    <source>
        <dbReference type="Proteomes" id="UP000001033"/>
    </source>
</evidence>
<evidence type="ECO:0000259" key="1">
    <source>
        <dbReference type="Pfam" id="PF13612"/>
    </source>
</evidence>
<protein>
    <submittedName>
        <fullName evidence="2">Transposase</fullName>
    </submittedName>
</protein>
<dbReference type="EMBL" id="AP008981">
    <property type="protein sequence ID" value="BAG39977.1"/>
    <property type="molecule type" value="Genomic_DNA"/>
</dbReference>
<dbReference type="KEGG" id="ott:OTT_0519"/>
<dbReference type="Proteomes" id="UP000001033">
    <property type="component" value="Chromosome"/>
</dbReference>
<dbReference type="InterPro" id="IPR025668">
    <property type="entry name" value="Tnp_DDE_dom"/>
</dbReference>
<feature type="domain" description="Transposase DDE" evidence="1">
    <location>
        <begin position="36"/>
        <end position="97"/>
    </location>
</feature>